<keyword evidence="1" id="KW-0812">Transmembrane</keyword>
<dbReference type="AlphaFoldDB" id="X1KXQ3"/>
<reference evidence="2" key="1">
    <citation type="journal article" date="2014" name="Front. Microbiol.">
        <title>High frequency of phylogenetically diverse reductive dehalogenase-homologous genes in deep subseafloor sedimentary metagenomes.</title>
        <authorList>
            <person name="Kawai M."/>
            <person name="Futagami T."/>
            <person name="Toyoda A."/>
            <person name="Takaki Y."/>
            <person name="Nishi S."/>
            <person name="Hori S."/>
            <person name="Arai W."/>
            <person name="Tsubouchi T."/>
            <person name="Morono Y."/>
            <person name="Uchiyama I."/>
            <person name="Ito T."/>
            <person name="Fujiyama A."/>
            <person name="Inagaki F."/>
            <person name="Takami H."/>
        </authorList>
    </citation>
    <scope>NUCLEOTIDE SEQUENCE</scope>
    <source>
        <strain evidence="2">Expedition CK06-06</strain>
    </source>
</reference>
<gene>
    <name evidence="2" type="ORF">S03H2_60010</name>
</gene>
<keyword evidence="1" id="KW-0472">Membrane</keyword>
<evidence type="ECO:0008006" key="3">
    <source>
        <dbReference type="Google" id="ProtNLM"/>
    </source>
</evidence>
<sequence>MNRAERKAPPAGRRAEPGNALLEFVLTLPIIVFVTGLTIYMSMAMLTKQQALVGARHHLWHASGHGGWAPMKLEGWRPAAESGEDWGYRPRGTGEELDRLLADVEDQTLKGTSDPKARDFWDRLWGNLPGRHETHDSRSFQTQGRLWNFINRTVKADHYRDSSPWHFYHLDVWRIARSGPLRVVFESFRDNLEGEVA</sequence>
<evidence type="ECO:0000313" key="2">
    <source>
        <dbReference type="EMBL" id="GAH86753.1"/>
    </source>
</evidence>
<name>X1KXQ3_9ZZZZ</name>
<feature type="non-terminal residue" evidence="2">
    <location>
        <position position="197"/>
    </location>
</feature>
<evidence type="ECO:0000256" key="1">
    <source>
        <dbReference type="SAM" id="Phobius"/>
    </source>
</evidence>
<feature type="transmembrane region" description="Helical" evidence="1">
    <location>
        <begin position="20"/>
        <end position="40"/>
    </location>
</feature>
<keyword evidence="1" id="KW-1133">Transmembrane helix</keyword>
<organism evidence="2">
    <name type="scientific">marine sediment metagenome</name>
    <dbReference type="NCBI Taxonomy" id="412755"/>
    <lineage>
        <taxon>unclassified sequences</taxon>
        <taxon>metagenomes</taxon>
        <taxon>ecological metagenomes</taxon>
    </lineage>
</organism>
<accession>X1KXQ3</accession>
<protein>
    <recommendedName>
        <fullName evidence="3">Pilus assembly protein</fullName>
    </recommendedName>
</protein>
<proteinExistence type="predicted"/>
<comment type="caution">
    <text evidence="2">The sequence shown here is derived from an EMBL/GenBank/DDBJ whole genome shotgun (WGS) entry which is preliminary data.</text>
</comment>
<dbReference type="EMBL" id="BARU01038636">
    <property type="protein sequence ID" value="GAH86753.1"/>
    <property type="molecule type" value="Genomic_DNA"/>
</dbReference>